<accession>A0A0B1T9F7</accession>
<protein>
    <submittedName>
        <fullName evidence="2">Uncharacterized protein</fullName>
    </submittedName>
</protein>
<evidence type="ECO:0000256" key="1">
    <source>
        <dbReference type="SAM" id="Phobius"/>
    </source>
</evidence>
<reference evidence="2 3" key="1">
    <citation type="submission" date="2014-03" db="EMBL/GenBank/DDBJ databases">
        <title>Draft genome of the hookworm Oesophagostomum dentatum.</title>
        <authorList>
            <person name="Mitreva M."/>
        </authorList>
    </citation>
    <scope>NUCLEOTIDE SEQUENCE [LARGE SCALE GENOMIC DNA]</scope>
    <source>
        <strain evidence="2 3">OD-Hann</strain>
    </source>
</reference>
<name>A0A0B1T9F7_OESDE</name>
<keyword evidence="1" id="KW-0472">Membrane</keyword>
<dbReference type="Proteomes" id="UP000053660">
    <property type="component" value="Unassembled WGS sequence"/>
</dbReference>
<evidence type="ECO:0000313" key="3">
    <source>
        <dbReference type="Proteomes" id="UP000053660"/>
    </source>
</evidence>
<dbReference type="EMBL" id="KN551348">
    <property type="protein sequence ID" value="KHJ92447.1"/>
    <property type="molecule type" value="Genomic_DNA"/>
</dbReference>
<keyword evidence="1" id="KW-1133">Transmembrane helix</keyword>
<dbReference type="OrthoDB" id="5893917at2759"/>
<keyword evidence="3" id="KW-1185">Reference proteome</keyword>
<gene>
    <name evidence="2" type="ORF">OESDEN_07665</name>
</gene>
<proteinExistence type="predicted"/>
<organism evidence="2 3">
    <name type="scientific">Oesophagostomum dentatum</name>
    <name type="common">Nodular worm</name>
    <dbReference type="NCBI Taxonomy" id="61180"/>
    <lineage>
        <taxon>Eukaryota</taxon>
        <taxon>Metazoa</taxon>
        <taxon>Ecdysozoa</taxon>
        <taxon>Nematoda</taxon>
        <taxon>Chromadorea</taxon>
        <taxon>Rhabditida</taxon>
        <taxon>Rhabditina</taxon>
        <taxon>Rhabditomorpha</taxon>
        <taxon>Strongyloidea</taxon>
        <taxon>Strongylidae</taxon>
        <taxon>Oesophagostomum</taxon>
    </lineage>
</organism>
<feature type="transmembrane region" description="Helical" evidence="1">
    <location>
        <begin position="158"/>
        <end position="180"/>
    </location>
</feature>
<keyword evidence="1" id="KW-0812">Transmembrane</keyword>
<dbReference type="AlphaFoldDB" id="A0A0B1T9F7"/>
<sequence>MNLRVKDYLDEQHSIVCRNKEWIYTGPPQPLGKAVSKIACYEMAITTDRTEPKHIVKARSPPTCKRCSAITNDPNSVRCPQDRNCSEPIVKNIETAANCETSVVECPGSDLMIQLKSGSSMIVYSQDVRCDGEWTFDDGHLSHPVENMLCLSSECCRYFLTALLQLLFYFAFFTPMRLFVLELSGSSG</sequence>
<evidence type="ECO:0000313" key="2">
    <source>
        <dbReference type="EMBL" id="KHJ92447.1"/>
    </source>
</evidence>